<dbReference type="GO" id="GO:0005737">
    <property type="term" value="C:cytoplasm"/>
    <property type="evidence" value="ECO:0007669"/>
    <property type="project" value="TreeGrafter"/>
</dbReference>
<comment type="catalytic activity">
    <reaction evidence="10">
        <text>(6S)-5,6,7,8-tetrahydrofolyl-(gamma-L-Glu)(n) + L-glutamate + ATP = (6S)-5,6,7,8-tetrahydrofolyl-(gamma-L-Glu)(n+1) + ADP + phosphate + H(+)</text>
        <dbReference type="Rhea" id="RHEA:10580"/>
        <dbReference type="Rhea" id="RHEA-COMP:14738"/>
        <dbReference type="Rhea" id="RHEA-COMP:14740"/>
        <dbReference type="ChEBI" id="CHEBI:15378"/>
        <dbReference type="ChEBI" id="CHEBI:29985"/>
        <dbReference type="ChEBI" id="CHEBI:30616"/>
        <dbReference type="ChEBI" id="CHEBI:43474"/>
        <dbReference type="ChEBI" id="CHEBI:141005"/>
        <dbReference type="ChEBI" id="CHEBI:456216"/>
        <dbReference type="EC" id="6.3.2.17"/>
    </reaction>
</comment>
<dbReference type="STRING" id="1453429.UCYN_02410"/>
<dbReference type="Gene3D" id="3.40.1190.10">
    <property type="entry name" value="Mur-like, catalytic domain"/>
    <property type="match status" value="1"/>
</dbReference>
<reference evidence="14 15" key="1">
    <citation type="journal article" date="2010" name="Nature">
        <title>Metabolic streamlining in an open-ocean nitrogen-fixing cyanobacterium.</title>
        <authorList>
            <person name="Tripp H.J."/>
            <person name="Bench S.R."/>
            <person name="Turk K.A."/>
            <person name="Foster R.A."/>
            <person name="Desany B.A."/>
            <person name="Niazi F."/>
            <person name="Affourtit J.P."/>
            <person name="Zehr J.P."/>
        </authorList>
    </citation>
    <scope>NUCLEOTIDE SEQUENCE [LARGE SCALE GENOMIC DNA]</scope>
    <source>
        <strain evidence="15">ALOHA</strain>
    </source>
</reference>
<dbReference type="InterPro" id="IPR013221">
    <property type="entry name" value="Mur_ligase_cen"/>
</dbReference>
<evidence type="ECO:0000256" key="7">
    <source>
        <dbReference type="ARBA" id="ARBA00022840"/>
    </source>
</evidence>
<dbReference type="RefSeq" id="WP_012953653.1">
    <property type="nucleotide sequence ID" value="NC_013771.1"/>
</dbReference>
<dbReference type="EC" id="6.3.2.17" evidence="3"/>
<dbReference type="Pfam" id="PF02875">
    <property type="entry name" value="Mur_ligase_C"/>
    <property type="match status" value="1"/>
</dbReference>
<evidence type="ECO:0000256" key="2">
    <source>
        <dbReference type="ARBA" id="ARBA00008276"/>
    </source>
</evidence>
<feature type="domain" description="Mur ligase central" evidence="13">
    <location>
        <begin position="41"/>
        <end position="207"/>
    </location>
</feature>
<name>D3END8_ATETH</name>
<sequence>MSIDSLLLPFQRFGIHLGLERINNLLTKLENPCQNIPIIHVGGSNGKGSVCAYLSSILIEAGYKVGLYTSPHLINWTERICLNNQPISELHLKEILINIQNLIFNDQDAPTQFEVITAAALAYFEQEKVDIIVMEVGLGGRLDATNICKSPLVTVITSISLEHCQNLGPTLTDIAREKSGIFKFNCPVVIGEVPNEAKAIFISRIKALECPSVWVQPAIFTKNNSAIYDNIEYSLALQGEVQLSNSAISIEVIKILKQRGWNIPISCIQDGIKKTLWRGRLEWLTWEGMNLLVDGAHNPDAAKMLRHHTDSLNKPITWIIGIINTKEHDKIFKELLKNNDTIYLVPISDHNNIKPKNLLRSIISCSVELEEIRVEKTLNSALKKITNRQSNKNLVVLCGSLYLVGYLLRTIESSKPKL</sequence>
<keyword evidence="8" id="KW-0460">Magnesium</keyword>
<dbReference type="NCBIfam" id="TIGR01499">
    <property type="entry name" value="folC"/>
    <property type="match status" value="1"/>
</dbReference>
<dbReference type="GO" id="GO:0046872">
    <property type="term" value="F:metal ion binding"/>
    <property type="evidence" value="ECO:0007669"/>
    <property type="project" value="UniProtKB-KW"/>
</dbReference>
<dbReference type="KEGG" id="cyu:UCYN_02410"/>
<dbReference type="HOGENOM" id="CLU_015869_1_1_3"/>
<evidence type="ECO:0000313" key="14">
    <source>
        <dbReference type="EMBL" id="ADB94988.1"/>
    </source>
</evidence>
<gene>
    <name evidence="14" type="ordered locus">UCYN_02410</name>
</gene>
<dbReference type="SUPFAM" id="SSF53623">
    <property type="entry name" value="MurD-like peptide ligases, catalytic domain"/>
    <property type="match status" value="1"/>
</dbReference>
<evidence type="ECO:0000259" key="13">
    <source>
        <dbReference type="Pfam" id="PF08245"/>
    </source>
</evidence>
<dbReference type="GO" id="GO:0004326">
    <property type="term" value="F:tetrahydrofolylpolyglutamate synthase activity"/>
    <property type="evidence" value="ECO:0007669"/>
    <property type="project" value="UniProtKB-EC"/>
</dbReference>
<dbReference type="Proteomes" id="UP000001405">
    <property type="component" value="Chromosome"/>
</dbReference>
<evidence type="ECO:0000256" key="6">
    <source>
        <dbReference type="ARBA" id="ARBA00022741"/>
    </source>
</evidence>
<dbReference type="Pfam" id="PF08245">
    <property type="entry name" value="Mur_ligase_M"/>
    <property type="match status" value="1"/>
</dbReference>
<dbReference type="Gene3D" id="3.90.190.20">
    <property type="entry name" value="Mur ligase, C-terminal domain"/>
    <property type="match status" value="1"/>
</dbReference>
<dbReference type="InterPro" id="IPR001645">
    <property type="entry name" value="Folylpolyglutamate_synth"/>
</dbReference>
<keyword evidence="15" id="KW-1185">Reference proteome</keyword>
<keyword evidence="4 11" id="KW-0436">Ligase</keyword>
<dbReference type="InterPro" id="IPR036565">
    <property type="entry name" value="Mur-like_cat_sf"/>
</dbReference>
<evidence type="ECO:0000256" key="5">
    <source>
        <dbReference type="ARBA" id="ARBA00022723"/>
    </source>
</evidence>
<dbReference type="PANTHER" id="PTHR11136">
    <property type="entry name" value="FOLYLPOLYGLUTAMATE SYNTHASE-RELATED"/>
    <property type="match status" value="1"/>
</dbReference>
<keyword evidence="7 11" id="KW-0067">ATP-binding</keyword>
<organism evidence="15">
    <name type="scientific">Atelocyanobacterium thalassa (isolate ALOHA)</name>
    <dbReference type="NCBI Taxonomy" id="1453429"/>
    <lineage>
        <taxon>Bacteria</taxon>
        <taxon>Bacillati</taxon>
        <taxon>Cyanobacteriota</taxon>
        <taxon>Cyanophyceae</taxon>
        <taxon>Oscillatoriophycideae</taxon>
        <taxon>Chroococcales</taxon>
        <taxon>Aphanothecaceae</taxon>
        <taxon>Candidatus Atelocyanobacterium</taxon>
        <taxon>Candidatus Atelocyanobacterium thalassae</taxon>
    </lineage>
</organism>
<dbReference type="InterPro" id="IPR036615">
    <property type="entry name" value="Mur_ligase_C_dom_sf"/>
</dbReference>
<dbReference type="SUPFAM" id="SSF53244">
    <property type="entry name" value="MurD-like peptide ligases, peptide-binding domain"/>
    <property type="match status" value="1"/>
</dbReference>
<evidence type="ECO:0000256" key="11">
    <source>
        <dbReference type="PIRNR" id="PIRNR001563"/>
    </source>
</evidence>
<protein>
    <recommendedName>
        <fullName evidence="3">tetrahydrofolate synthase</fullName>
        <ecNumber evidence="3">6.3.2.17</ecNumber>
    </recommendedName>
    <alternativeName>
        <fullName evidence="9">Tetrahydrofolylpolyglutamate synthase</fullName>
    </alternativeName>
</protein>
<dbReference type="AlphaFoldDB" id="D3END8"/>
<dbReference type="PIRSF" id="PIRSF001563">
    <property type="entry name" value="Folylpolyglu_synth"/>
    <property type="match status" value="1"/>
</dbReference>
<evidence type="ECO:0000313" key="15">
    <source>
        <dbReference type="Proteomes" id="UP000001405"/>
    </source>
</evidence>
<dbReference type="OrthoDB" id="9809356at2"/>
<feature type="domain" description="Mur ligase C-terminal" evidence="12">
    <location>
        <begin position="279"/>
        <end position="400"/>
    </location>
</feature>
<accession>D3END8</accession>
<evidence type="ECO:0000256" key="8">
    <source>
        <dbReference type="ARBA" id="ARBA00022842"/>
    </source>
</evidence>
<dbReference type="EMBL" id="CP001842">
    <property type="protein sequence ID" value="ADB94988.1"/>
    <property type="molecule type" value="Genomic_DNA"/>
</dbReference>
<dbReference type="GO" id="GO:0008841">
    <property type="term" value="F:dihydrofolate synthase activity"/>
    <property type="evidence" value="ECO:0007669"/>
    <property type="project" value="TreeGrafter"/>
</dbReference>
<evidence type="ECO:0000256" key="1">
    <source>
        <dbReference type="ARBA" id="ARBA00001946"/>
    </source>
</evidence>
<comment type="cofactor">
    <cofactor evidence="1">
        <name>Mg(2+)</name>
        <dbReference type="ChEBI" id="CHEBI:18420"/>
    </cofactor>
</comment>
<evidence type="ECO:0000256" key="10">
    <source>
        <dbReference type="ARBA" id="ARBA00047493"/>
    </source>
</evidence>
<proteinExistence type="inferred from homology"/>
<keyword evidence="5" id="KW-0479">Metal-binding</keyword>
<evidence type="ECO:0000256" key="9">
    <source>
        <dbReference type="ARBA" id="ARBA00030592"/>
    </source>
</evidence>
<comment type="similarity">
    <text evidence="2 11">Belongs to the folylpolyglutamate synthase family.</text>
</comment>
<dbReference type="PATRIC" id="fig|713887.8.peg.226"/>
<evidence type="ECO:0000259" key="12">
    <source>
        <dbReference type="Pfam" id="PF02875"/>
    </source>
</evidence>
<dbReference type="PANTHER" id="PTHR11136:SF0">
    <property type="entry name" value="DIHYDROFOLATE SYNTHETASE-RELATED"/>
    <property type="match status" value="1"/>
</dbReference>
<keyword evidence="6 11" id="KW-0547">Nucleotide-binding</keyword>
<dbReference type="FunFam" id="3.40.1190.10:FF:000011">
    <property type="entry name" value="Folylpolyglutamate synthase/dihydrofolate synthase"/>
    <property type="match status" value="1"/>
</dbReference>
<evidence type="ECO:0000256" key="4">
    <source>
        <dbReference type="ARBA" id="ARBA00022598"/>
    </source>
</evidence>
<dbReference type="InterPro" id="IPR004101">
    <property type="entry name" value="Mur_ligase_C"/>
</dbReference>
<dbReference type="GO" id="GO:0005524">
    <property type="term" value="F:ATP binding"/>
    <property type="evidence" value="ECO:0007669"/>
    <property type="project" value="UniProtKB-KW"/>
</dbReference>
<evidence type="ECO:0000256" key="3">
    <source>
        <dbReference type="ARBA" id="ARBA00013025"/>
    </source>
</evidence>